<dbReference type="GO" id="GO:0005351">
    <property type="term" value="F:carbohydrate:proton symporter activity"/>
    <property type="evidence" value="ECO:0007669"/>
    <property type="project" value="TreeGrafter"/>
</dbReference>
<comment type="subcellular location">
    <subcellularLocation>
        <location evidence="1">Membrane</location>
        <topology evidence="1">Multi-pass membrane protein</topology>
    </subcellularLocation>
</comment>
<name>W3WNG7_PESFW</name>
<feature type="transmembrane region" description="Helical" evidence="8">
    <location>
        <begin position="324"/>
        <end position="345"/>
    </location>
</feature>
<feature type="transmembrane region" description="Helical" evidence="8">
    <location>
        <begin position="75"/>
        <end position="98"/>
    </location>
</feature>
<organism evidence="10 11">
    <name type="scientific">Pestalotiopsis fici (strain W106-1 / CGMCC3.15140)</name>
    <dbReference type="NCBI Taxonomy" id="1229662"/>
    <lineage>
        <taxon>Eukaryota</taxon>
        <taxon>Fungi</taxon>
        <taxon>Dikarya</taxon>
        <taxon>Ascomycota</taxon>
        <taxon>Pezizomycotina</taxon>
        <taxon>Sordariomycetes</taxon>
        <taxon>Xylariomycetidae</taxon>
        <taxon>Amphisphaeriales</taxon>
        <taxon>Sporocadaceae</taxon>
        <taxon>Pestalotiopsis</taxon>
    </lineage>
</organism>
<dbReference type="GeneID" id="19278184"/>
<dbReference type="RefSeq" id="XP_007839943.1">
    <property type="nucleotide sequence ID" value="XM_007841752.1"/>
</dbReference>
<evidence type="ECO:0000256" key="7">
    <source>
        <dbReference type="RuleBase" id="RU003346"/>
    </source>
</evidence>
<evidence type="ECO:0000256" key="2">
    <source>
        <dbReference type="ARBA" id="ARBA00010992"/>
    </source>
</evidence>
<evidence type="ECO:0000256" key="3">
    <source>
        <dbReference type="ARBA" id="ARBA00022448"/>
    </source>
</evidence>
<dbReference type="InParanoid" id="W3WNG7"/>
<dbReference type="FunFam" id="1.20.1250.20:FF:000134">
    <property type="entry name" value="MFS sugar transporter protein"/>
    <property type="match status" value="1"/>
</dbReference>
<dbReference type="InterPro" id="IPR005828">
    <property type="entry name" value="MFS_sugar_transport-like"/>
</dbReference>
<keyword evidence="3 7" id="KW-0813">Transport</keyword>
<reference evidence="11" key="1">
    <citation type="journal article" date="2015" name="BMC Genomics">
        <title>Genomic and transcriptomic analysis of the endophytic fungus Pestalotiopsis fici reveals its lifestyle and high potential for synthesis of natural products.</title>
        <authorList>
            <person name="Wang X."/>
            <person name="Zhang X."/>
            <person name="Liu L."/>
            <person name="Xiang M."/>
            <person name="Wang W."/>
            <person name="Sun X."/>
            <person name="Che Y."/>
            <person name="Guo L."/>
            <person name="Liu G."/>
            <person name="Guo L."/>
            <person name="Wang C."/>
            <person name="Yin W.B."/>
            <person name="Stadler M."/>
            <person name="Zhang X."/>
            <person name="Liu X."/>
        </authorList>
    </citation>
    <scope>NUCLEOTIDE SEQUENCE [LARGE SCALE GENOMIC DNA]</scope>
    <source>
        <strain evidence="11">W106-1 / CGMCC3.15140</strain>
    </source>
</reference>
<keyword evidence="6 8" id="KW-0472">Membrane</keyword>
<feature type="transmembrane region" description="Helical" evidence="8">
    <location>
        <begin position="423"/>
        <end position="444"/>
    </location>
</feature>
<evidence type="ECO:0000256" key="6">
    <source>
        <dbReference type="ARBA" id="ARBA00023136"/>
    </source>
</evidence>
<feature type="transmembrane region" description="Helical" evidence="8">
    <location>
        <begin position="163"/>
        <end position="181"/>
    </location>
</feature>
<keyword evidence="11" id="KW-1185">Reference proteome</keyword>
<dbReference type="InterPro" id="IPR005829">
    <property type="entry name" value="Sugar_transporter_CS"/>
</dbReference>
<feature type="transmembrane region" description="Helical" evidence="8">
    <location>
        <begin position="352"/>
        <end position="375"/>
    </location>
</feature>
<dbReference type="OMA" id="YHAAGDE"/>
<evidence type="ECO:0000256" key="5">
    <source>
        <dbReference type="ARBA" id="ARBA00022989"/>
    </source>
</evidence>
<dbReference type="Gene3D" id="1.20.1250.20">
    <property type="entry name" value="MFS general substrate transporter like domains"/>
    <property type="match status" value="1"/>
</dbReference>
<feature type="transmembrane region" description="Helical" evidence="8">
    <location>
        <begin position="105"/>
        <end position="124"/>
    </location>
</feature>
<feature type="transmembrane region" description="Helical" evidence="8">
    <location>
        <begin position="381"/>
        <end position="402"/>
    </location>
</feature>
<dbReference type="NCBIfam" id="TIGR00879">
    <property type="entry name" value="SP"/>
    <property type="match status" value="1"/>
</dbReference>
<evidence type="ECO:0000256" key="8">
    <source>
        <dbReference type="SAM" id="Phobius"/>
    </source>
</evidence>
<evidence type="ECO:0000256" key="1">
    <source>
        <dbReference type="ARBA" id="ARBA00004141"/>
    </source>
</evidence>
<accession>W3WNG7</accession>
<keyword evidence="4 8" id="KW-0812">Transmembrane</keyword>
<dbReference type="PANTHER" id="PTHR48022:SF3">
    <property type="entry name" value="HEXOSE TRANSPORTER PROTEIN (AFU_ORTHOLOGUE AFUA_8G04480)-RELATED"/>
    <property type="match status" value="1"/>
</dbReference>
<dbReference type="InterPro" id="IPR003663">
    <property type="entry name" value="Sugar/inositol_transpt"/>
</dbReference>
<dbReference type="Pfam" id="PF00083">
    <property type="entry name" value="Sugar_tr"/>
    <property type="match status" value="1"/>
</dbReference>
<dbReference type="InterPro" id="IPR020846">
    <property type="entry name" value="MFS_dom"/>
</dbReference>
<dbReference type="PROSITE" id="PS50850">
    <property type="entry name" value="MFS"/>
    <property type="match status" value="1"/>
</dbReference>
<dbReference type="OrthoDB" id="6133115at2759"/>
<dbReference type="InterPro" id="IPR036259">
    <property type="entry name" value="MFS_trans_sf"/>
</dbReference>
<dbReference type="InterPro" id="IPR050360">
    <property type="entry name" value="MFS_Sugar_Transporters"/>
</dbReference>
<dbReference type="Proteomes" id="UP000030651">
    <property type="component" value="Unassembled WGS sequence"/>
</dbReference>
<dbReference type="PANTHER" id="PTHR48022">
    <property type="entry name" value="PLASTIDIC GLUCOSE TRANSPORTER 4"/>
    <property type="match status" value="1"/>
</dbReference>
<feature type="transmembrane region" description="Helical" evidence="8">
    <location>
        <begin position="284"/>
        <end position="304"/>
    </location>
</feature>
<feature type="transmembrane region" description="Helical" evidence="8">
    <location>
        <begin position="130"/>
        <end position="151"/>
    </location>
</feature>
<dbReference type="eggNOG" id="KOG0254">
    <property type="taxonomic scope" value="Eukaryota"/>
</dbReference>
<evidence type="ECO:0000313" key="10">
    <source>
        <dbReference type="EMBL" id="ETS74687.1"/>
    </source>
</evidence>
<comment type="similarity">
    <text evidence="2 7">Belongs to the major facilitator superfamily. Sugar transporter (TC 2.A.1.1) family.</text>
</comment>
<protein>
    <recommendedName>
        <fullName evidence="9">Major facilitator superfamily (MFS) profile domain-containing protein</fullName>
    </recommendedName>
</protein>
<dbReference type="GO" id="GO:0016020">
    <property type="term" value="C:membrane"/>
    <property type="evidence" value="ECO:0007669"/>
    <property type="project" value="UniProtKB-SubCell"/>
</dbReference>
<dbReference type="EMBL" id="KI912119">
    <property type="protein sequence ID" value="ETS74687.1"/>
    <property type="molecule type" value="Genomic_DNA"/>
</dbReference>
<keyword evidence="5 8" id="KW-1133">Transmembrane helix</keyword>
<feature type="transmembrane region" description="Helical" evidence="8">
    <location>
        <begin position="193"/>
        <end position="216"/>
    </location>
</feature>
<proteinExistence type="inferred from homology"/>
<dbReference type="PROSITE" id="PS00216">
    <property type="entry name" value="SUGAR_TRANSPORT_1"/>
    <property type="match status" value="1"/>
</dbReference>
<evidence type="ECO:0000259" key="9">
    <source>
        <dbReference type="PROSITE" id="PS50850"/>
    </source>
</evidence>
<dbReference type="HOGENOM" id="CLU_001265_30_13_1"/>
<feature type="transmembrane region" description="Helical" evidence="8">
    <location>
        <begin position="450"/>
        <end position="471"/>
    </location>
</feature>
<feature type="domain" description="Major facilitator superfamily (MFS) profile" evidence="9">
    <location>
        <begin position="37"/>
        <end position="475"/>
    </location>
</feature>
<evidence type="ECO:0000313" key="11">
    <source>
        <dbReference type="Proteomes" id="UP000030651"/>
    </source>
</evidence>
<dbReference type="SUPFAM" id="SSF103473">
    <property type="entry name" value="MFS general substrate transporter"/>
    <property type="match status" value="1"/>
</dbReference>
<sequence length="513" mass="56428">MGVSVAAGSKSVGSELAAVLPEGPWYKRPYLIRLNFSLISLVLFSSANGYDGSLMNSLQALSQWQEFMDDPSGAWLGWINAIYWLGAGIFFPIAAWIANKYGRKPGIYVGYVFLVLGSVLQALTPNDVGFILARFFVGCASALFGNAAPVLINEVAYPTHRGILNALFMCGWYVGGSLAAWETFATRNYPNHWAWRLPSLLQILLPLVALPGLLVAPESPRWLISQDRSGEAREILVKVHAGGDQDSPLVGYEFAEIQTAIKTEQEAHGSASYMEMVRTPGNRYRLFISISLGIFAQWAGNGVVSYYLSLVLNTVGVTSVTDQTMISACLQVWNLVFSVAGALLVDKAGRRPLFLASALIMLISFVLVTALSASFAEKGEASMGLAVIPFLFIFFAGYDIALTPFLTAYPCEIWPFRLRSRGLTVTWVAAITAIFFNTFANPIALDSIGWRYYIVFVVILLIMAVTVYFWYPETRGRSLEQIAIIFDGDAAEVLDVSKVEVFNENKVEIELRV</sequence>
<evidence type="ECO:0000256" key="4">
    <source>
        <dbReference type="ARBA" id="ARBA00022692"/>
    </source>
</evidence>
<dbReference type="KEGG" id="pfy:PFICI_13171"/>
<dbReference type="AlphaFoldDB" id="W3WNG7"/>
<gene>
    <name evidence="10" type="ORF">PFICI_13171</name>
</gene>